<gene>
    <name evidence="1" type="ORF">ACFQPB_23145</name>
</gene>
<evidence type="ECO:0000313" key="2">
    <source>
        <dbReference type="Proteomes" id="UP001596501"/>
    </source>
</evidence>
<comment type="caution">
    <text evidence="1">The sequence shown here is derived from an EMBL/GenBank/DDBJ whole genome shotgun (WGS) entry which is preliminary data.</text>
</comment>
<accession>A0ABW2QR36</accession>
<dbReference type="Proteomes" id="UP001596501">
    <property type="component" value="Unassembled WGS sequence"/>
</dbReference>
<dbReference type="Pfam" id="PF18143">
    <property type="entry name" value="HAD_SAK_2"/>
    <property type="match status" value="1"/>
</dbReference>
<name>A0ABW2QR36_9BURK</name>
<reference evidence="2" key="1">
    <citation type="journal article" date="2019" name="Int. J. Syst. Evol. Microbiol.">
        <title>The Global Catalogue of Microorganisms (GCM) 10K type strain sequencing project: providing services to taxonomists for standard genome sequencing and annotation.</title>
        <authorList>
            <consortium name="The Broad Institute Genomics Platform"/>
            <consortium name="The Broad Institute Genome Sequencing Center for Infectious Disease"/>
            <person name="Wu L."/>
            <person name="Ma J."/>
        </authorList>
    </citation>
    <scope>NUCLEOTIDE SEQUENCE [LARGE SCALE GENOMIC DNA]</scope>
    <source>
        <strain evidence="2">CGMCC 1.12371</strain>
    </source>
</reference>
<dbReference type="RefSeq" id="WP_382228592.1">
    <property type="nucleotide sequence ID" value="NZ_JBHTCA010000047.1"/>
</dbReference>
<dbReference type="EMBL" id="JBHTCA010000047">
    <property type="protein sequence ID" value="MFC7411756.1"/>
    <property type="molecule type" value="Genomic_DNA"/>
</dbReference>
<sequence>MNPTIFLDFDGVTHPEGCRAKELFCKMPLIESVLLRHPKVHVVISSSWREHRPLQLLQQHFSQSLRQRVVGCTPVARQGPCEPAQPHIREMECKSWLQTHQMEILRNGHWLAIDDAPWLFSRDCEQLLKTNPRSGFAEADQVRLERHLQMWS</sequence>
<evidence type="ECO:0000313" key="1">
    <source>
        <dbReference type="EMBL" id="MFC7411756.1"/>
    </source>
</evidence>
<organism evidence="1 2">
    <name type="scientific">Hydrogenophaga atypica</name>
    <dbReference type="NCBI Taxonomy" id="249409"/>
    <lineage>
        <taxon>Bacteria</taxon>
        <taxon>Pseudomonadati</taxon>
        <taxon>Pseudomonadota</taxon>
        <taxon>Betaproteobacteria</taxon>
        <taxon>Burkholderiales</taxon>
        <taxon>Comamonadaceae</taxon>
        <taxon>Hydrogenophaga</taxon>
    </lineage>
</organism>
<proteinExistence type="predicted"/>
<keyword evidence="2" id="KW-1185">Reference proteome</keyword>
<protein>
    <submittedName>
        <fullName evidence="1">HAD domain-containing protein</fullName>
    </submittedName>
</protein>